<dbReference type="AlphaFoldDB" id="A0AAV2DRN3"/>
<dbReference type="EMBL" id="OZ034816">
    <property type="protein sequence ID" value="CAL1376316.1"/>
    <property type="molecule type" value="Genomic_DNA"/>
</dbReference>
<feature type="region of interest" description="Disordered" evidence="1">
    <location>
        <begin position="42"/>
        <end position="71"/>
    </location>
</feature>
<name>A0AAV2DRN3_9ROSI</name>
<keyword evidence="3" id="KW-1185">Reference proteome</keyword>
<dbReference type="Proteomes" id="UP001497516">
    <property type="component" value="Chromosome 3"/>
</dbReference>
<evidence type="ECO:0000256" key="1">
    <source>
        <dbReference type="SAM" id="MobiDB-lite"/>
    </source>
</evidence>
<protein>
    <submittedName>
        <fullName evidence="2">Uncharacterized protein</fullName>
    </submittedName>
</protein>
<gene>
    <name evidence="2" type="ORF">LTRI10_LOCUS18054</name>
</gene>
<reference evidence="2 3" key="1">
    <citation type="submission" date="2024-04" db="EMBL/GenBank/DDBJ databases">
        <authorList>
            <person name="Fracassetti M."/>
        </authorList>
    </citation>
    <scope>NUCLEOTIDE SEQUENCE [LARGE SCALE GENOMIC DNA]</scope>
</reference>
<evidence type="ECO:0000313" key="3">
    <source>
        <dbReference type="Proteomes" id="UP001497516"/>
    </source>
</evidence>
<organism evidence="2 3">
    <name type="scientific">Linum trigynum</name>
    <dbReference type="NCBI Taxonomy" id="586398"/>
    <lineage>
        <taxon>Eukaryota</taxon>
        <taxon>Viridiplantae</taxon>
        <taxon>Streptophyta</taxon>
        <taxon>Embryophyta</taxon>
        <taxon>Tracheophyta</taxon>
        <taxon>Spermatophyta</taxon>
        <taxon>Magnoliopsida</taxon>
        <taxon>eudicotyledons</taxon>
        <taxon>Gunneridae</taxon>
        <taxon>Pentapetalae</taxon>
        <taxon>rosids</taxon>
        <taxon>fabids</taxon>
        <taxon>Malpighiales</taxon>
        <taxon>Linaceae</taxon>
        <taxon>Linum</taxon>
    </lineage>
</organism>
<accession>A0AAV2DRN3</accession>
<evidence type="ECO:0000313" key="2">
    <source>
        <dbReference type="EMBL" id="CAL1376316.1"/>
    </source>
</evidence>
<sequence>MRWRLGIAKDAAAEGLVGRGRICGVGGEQRLGREWWCNQGIGEGGESLEPRETPSMDGMEGEEVEKQSVRGMSPRRFRSFGWKSERGRWWKLKGVENRRGRLEGTMEELGMVNRRG</sequence>
<proteinExistence type="predicted"/>